<proteinExistence type="predicted"/>
<sequence>MKTLYWRISLTFFLILLLVGGVYIWITAQNAQRYFQETTQRLNSEIASYLIKEVNPFQDGKVNEEALGIIMHSMMAVNPSIEVYLLNPTGEILSYVVLDQLVKLKTVDINPVLEFIQTGGEKFVLGDDPRNPGAKSVFSAAPVYEQEKLLGYVYITLESEKFETISAGILSSYWLRVSANSVAITLIIGLLISLILLSWITRHLRKVLHAVEEFKEGNLHVRVPLSESDSDLALLGKTFNSMADRILINIEELKNVDTLRRELIANVSHDLRNPLAIINGYTETLQMREEKLTKEEKEKYFKVILDSVDKLTKLVTDLFDLSKLDSGQMPVRKEQMKIQELLYDSSLKYELLAETKSIQIHSNICSELPSVFADLYLMDRVIQNLLENAVKYTPNQGEIELEACSVPEGVMIRIKNSGTGIPQEDLESIFDRYYKVDKEFKGIEGSGLGLAIVKKILEIHQIQIELHSDSKSYTEFKFVMPI</sequence>
<evidence type="ECO:0000256" key="6">
    <source>
        <dbReference type="ARBA" id="ARBA00022777"/>
    </source>
</evidence>
<dbReference type="InterPro" id="IPR036890">
    <property type="entry name" value="HATPase_C_sf"/>
</dbReference>
<evidence type="ECO:0000259" key="10">
    <source>
        <dbReference type="PROSITE" id="PS50885"/>
    </source>
</evidence>
<dbReference type="InterPro" id="IPR005467">
    <property type="entry name" value="His_kinase_dom"/>
</dbReference>
<evidence type="ECO:0000256" key="7">
    <source>
        <dbReference type="ARBA" id="ARBA00023012"/>
    </source>
</evidence>
<evidence type="ECO:0000256" key="4">
    <source>
        <dbReference type="ARBA" id="ARBA00022553"/>
    </source>
</evidence>
<evidence type="ECO:0000256" key="8">
    <source>
        <dbReference type="SAM" id="Phobius"/>
    </source>
</evidence>
<dbReference type="PANTHER" id="PTHR45453:SF1">
    <property type="entry name" value="PHOSPHATE REGULON SENSOR PROTEIN PHOR"/>
    <property type="match status" value="1"/>
</dbReference>
<gene>
    <name evidence="11" type="ORF">ACFPIK_04525</name>
</gene>
<dbReference type="Gene3D" id="1.10.287.130">
    <property type="match status" value="1"/>
</dbReference>
<dbReference type="InterPro" id="IPR050351">
    <property type="entry name" value="BphY/WalK/GraS-like"/>
</dbReference>
<dbReference type="GO" id="GO:0005524">
    <property type="term" value="F:ATP binding"/>
    <property type="evidence" value="ECO:0007669"/>
    <property type="project" value="UniProtKB-KW"/>
</dbReference>
<comment type="caution">
    <text evidence="11">The sequence shown here is derived from an EMBL/GenBank/DDBJ whole genome shotgun (WGS) entry which is preliminary data.</text>
</comment>
<dbReference type="Gene3D" id="3.30.565.10">
    <property type="entry name" value="Histidine kinase-like ATPase, C-terminal domain"/>
    <property type="match status" value="1"/>
</dbReference>
<dbReference type="Gene3D" id="6.10.340.10">
    <property type="match status" value="1"/>
</dbReference>
<dbReference type="InterPro" id="IPR004358">
    <property type="entry name" value="Sig_transdc_His_kin-like_C"/>
</dbReference>
<dbReference type="Pfam" id="PF00512">
    <property type="entry name" value="HisKA"/>
    <property type="match status" value="1"/>
</dbReference>
<evidence type="ECO:0000256" key="5">
    <source>
        <dbReference type="ARBA" id="ARBA00022679"/>
    </source>
</evidence>
<keyword evidence="11" id="KW-0067">ATP-binding</keyword>
<evidence type="ECO:0000259" key="9">
    <source>
        <dbReference type="PROSITE" id="PS50109"/>
    </source>
</evidence>
<dbReference type="CDD" id="cd06225">
    <property type="entry name" value="HAMP"/>
    <property type="match status" value="1"/>
</dbReference>
<dbReference type="Pfam" id="PF00672">
    <property type="entry name" value="HAMP"/>
    <property type="match status" value="1"/>
</dbReference>
<feature type="transmembrane region" description="Helical" evidence="8">
    <location>
        <begin position="182"/>
        <end position="200"/>
    </location>
</feature>
<keyword evidence="6" id="KW-0418">Kinase</keyword>
<dbReference type="EMBL" id="JBHSKS010000003">
    <property type="protein sequence ID" value="MFC5191019.1"/>
    <property type="molecule type" value="Genomic_DNA"/>
</dbReference>
<dbReference type="EC" id="2.7.13.3" evidence="3"/>
<dbReference type="SMART" id="SM00388">
    <property type="entry name" value="HisKA"/>
    <property type="match status" value="1"/>
</dbReference>
<dbReference type="InterPro" id="IPR003661">
    <property type="entry name" value="HisK_dim/P_dom"/>
</dbReference>
<keyword evidence="7" id="KW-0902">Two-component regulatory system</keyword>
<dbReference type="SMART" id="SM00304">
    <property type="entry name" value="HAMP"/>
    <property type="match status" value="1"/>
</dbReference>
<feature type="domain" description="HAMP" evidence="10">
    <location>
        <begin position="198"/>
        <end position="251"/>
    </location>
</feature>
<comment type="subcellular location">
    <subcellularLocation>
        <location evidence="2">Membrane</location>
    </subcellularLocation>
</comment>
<dbReference type="SUPFAM" id="SSF158472">
    <property type="entry name" value="HAMP domain-like"/>
    <property type="match status" value="1"/>
</dbReference>
<feature type="transmembrane region" description="Helical" evidence="8">
    <location>
        <begin position="6"/>
        <end position="26"/>
    </location>
</feature>
<dbReference type="SUPFAM" id="SSF55874">
    <property type="entry name" value="ATPase domain of HSP90 chaperone/DNA topoisomerase II/histidine kinase"/>
    <property type="match status" value="1"/>
</dbReference>
<dbReference type="Pfam" id="PF02518">
    <property type="entry name" value="HATPase_c"/>
    <property type="match status" value="1"/>
</dbReference>
<dbReference type="InterPro" id="IPR003660">
    <property type="entry name" value="HAMP_dom"/>
</dbReference>
<keyword evidence="8" id="KW-0812">Transmembrane</keyword>
<dbReference type="SMART" id="SM00387">
    <property type="entry name" value="HATPase_c"/>
    <property type="match status" value="1"/>
</dbReference>
<comment type="catalytic activity">
    <reaction evidence="1">
        <text>ATP + protein L-histidine = ADP + protein N-phospho-L-histidine.</text>
        <dbReference type="EC" id="2.7.13.3"/>
    </reaction>
</comment>
<dbReference type="PANTHER" id="PTHR45453">
    <property type="entry name" value="PHOSPHATE REGULON SENSOR PROTEIN PHOR"/>
    <property type="match status" value="1"/>
</dbReference>
<keyword evidence="4" id="KW-0597">Phosphoprotein</keyword>
<reference evidence="12" key="1">
    <citation type="journal article" date="2019" name="Int. J. Syst. Evol. Microbiol.">
        <title>The Global Catalogue of Microorganisms (GCM) 10K type strain sequencing project: providing services to taxonomists for standard genome sequencing and annotation.</title>
        <authorList>
            <consortium name="The Broad Institute Genomics Platform"/>
            <consortium name="The Broad Institute Genome Sequencing Center for Infectious Disease"/>
            <person name="Wu L."/>
            <person name="Ma J."/>
        </authorList>
    </citation>
    <scope>NUCLEOTIDE SEQUENCE [LARGE SCALE GENOMIC DNA]</scope>
    <source>
        <strain evidence="12">CGMCC 1.7030</strain>
    </source>
</reference>
<name>A0ABW0BT57_9BACT</name>
<keyword evidence="12" id="KW-1185">Reference proteome</keyword>
<protein>
    <recommendedName>
        <fullName evidence="3">histidine kinase</fullName>
        <ecNumber evidence="3">2.7.13.3</ecNumber>
    </recommendedName>
</protein>
<organism evidence="11 12">
    <name type="scientific">Algoriphagus aquatilis</name>
    <dbReference type="NCBI Taxonomy" id="490186"/>
    <lineage>
        <taxon>Bacteria</taxon>
        <taxon>Pseudomonadati</taxon>
        <taxon>Bacteroidota</taxon>
        <taxon>Cytophagia</taxon>
        <taxon>Cytophagales</taxon>
        <taxon>Cyclobacteriaceae</taxon>
        <taxon>Algoriphagus</taxon>
    </lineage>
</organism>
<keyword evidence="5" id="KW-0808">Transferase</keyword>
<evidence type="ECO:0000256" key="1">
    <source>
        <dbReference type="ARBA" id="ARBA00000085"/>
    </source>
</evidence>
<dbReference type="RefSeq" id="WP_377912675.1">
    <property type="nucleotide sequence ID" value="NZ_JBHSKS010000003.1"/>
</dbReference>
<keyword evidence="8" id="KW-1133">Transmembrane helix</keyword>
<dbReference type="CDD" id="cd00082">
    <property type="entry name" value="HisKA"/>
    <property type="match status" value="1"/>
</dbReference>
<dbReference type="PROSITE" id="PS50885">
    <property type="entry name" value="HAMP"/>
    <property type="match status" value="1"/>
</dbReference>
<dbReference type="Proteomes" id="UP001596163">
    <property type="component" value="Unassembled WGS sequence"/>
</dbReference>
<feature type="domain" description="Histidine kinase" evidence="9">
    <location>
        <begin position="266"/>
        <end position="482"/>
    </location>
</feature>
<evidence type="ECO:0000313" key="11">
    <source>
        <dbReference type="EMBL" id="MFC5191019.1"/>
    </source>
</evidence>
<keyword evidence="11" id="KW-0547">Nucleotide-binding</keyword>
<dbReference type="InterPro" id="IPR003594">
    <property type="entry name" value="HATPase_dom"/>
</dbReference>
<dbReference type="SUPFAM" id="SSF47384">
    <property type="entry name" value="Homodimeric domain of signal transducing histidine kinase"/>
    <property type="match status" value="1"/>
</dbReference>
<accession>A0ABW0BT57</accession>
<dbReference type="PRINTS" id="PR00344">
    <property type="entry name" value="BCTRLSENSOR"/>
</dbReference>
<dbReference type="InterPro" id="IPR036097">
    <property type="entry name" value="HisK_dim/P_sf"/>
</dbReference>
<evidence type="ECO:0000256" key="3">
    <source>
        <dbReference type="ARBA" id="ARBA00012438"/>
    </source>
</evidence>
<evidence type="ECO:0000256" key="2">
    <source>
        <dbReference type="ARBA" id="ARBA00004370"/>
    </source>
</evidence>
<keyword evidence="8" id="KW-0472">Membrane</keyword>
<dbReference type="PROSITE" id="PS50109">
    <property type="entry name" value="HIS_KIN"/>
    <property type="match status" value="1"/>
</dbReference>
<evidence type="ECO:0000313" key="12">
    <source>
        <dbReference type="Proteomes" id="UP001596163"/>
    </source>
</evidence>